<comment type="caution">
    <text evidence="6">The sequence shown here is derived from an EMBL/GenBank/DDBJ whole genome shotgun (WGS) entry which is preliminary data.</text>
</comment>
<evidence type="ECO:0000313" key="6">
    <source>
        <dbReference type="EMBL" id="OAM78245.1"/>
    </source>
</evidence>
<keyword evidence="7" id="KW-1185">Reference proteome</keyword>
<evidence type="ECO:0000256" key="2">
    <source>
        <dbReference type="ARBA" id="ARBA00023015"/>
    </source>
</evidence>
<gene>
    <name evidence="6" type="ORF">A3840_07035</name>
</gene>
<dbReference type="PRINTS" id="PR00039">
    <property type="entry name" value="HTHLYSR"/>
</dbReference>
<dbReference type="Pfam" id="PF00126">
    <property type="entry name" value="HTH_1"/>
    <property type="match status" value="1"/>
</dbReference>
<dbReference type="PANTHER" id="PTHR30537:SF1">
    <property type="entry name" value="HTH-TYPE TRANSCRIPTIONAL REGULATOR PGRR"/>
    <property type="match status" value="1"/>
</dbReference>
<dbReference type="Gene3D" id="3.40.190.290">
    <property type="match status" value="1"/>
</dbReference>
<dbReference type="InterPro" id="IPR058163">
    <property type="entry name" value="LysR-type_TF_proteobact-type"/>
</dbReference>
<reference evidence="6 7" key="1">
    <citation type="submission" date="2016-03" db="EMBL/GenBank/DDBJ databases">
        <title>Genome sequencing of Devosia sp. S37.</title>
        <authorList>
            <person name="Mohd Nor M."/>
        </authorList>
    </citation>
    <scope>NUCLEOTIDE SEQUENCE [LARGE SCALE GENOMIC DNA]</scope>
    <source>
        <strain evidence="6 7">S37</strain>
    </source>
</reference>
<dbReference type="GO" id="GO:0006351">
    <property type="term" value="P:DNA-templated transcription"/>
    <property type="evidence" value="ECO:0007669"/>
    <property type="project" value="TreeGrafter"/>
</dbReference>
<dbReference type="Pfam" id="PF03466">
    <property type="entry name" value="LysR_substrate"/>
    <property type="match status" value="1"/>
</dbReference>
<dbReference type="AlphaFoldDB" id="A0A178I223"/>
<dbReference type="Gene3D" id="1.10.10.10">
    <property type="entry name" value="Winged helix-like DNA-binding domain superfamily/Winged helix DNA-binding domain"/>
    <property type="match status" value="1"/>
</dbReference>
<dbReference type="EMBL" id="LVVY01000072">
    <property type="protein sequence ID" value="OAM78245.1"/>
    <property type="molecule type" value="Genomic_DNA"/>
</dbReference>
<comment type="similarity">
    <text evidence="1">Belongs to the LysR transcriptional regulatory family.</text>
</comment>
<evidence type="ECO:0000256" key="1">
    <source>
        <dbReference type="ARBA" id="ARBA00009437"/>
    </source>
</evidence>
<protein>
    <submittedName>
        <fullName evidence="6">LysR family transcriptional regulator</fullName>
    </submittedName>
</protein>
<dbReference type="Proteomes" id="UP000078389">
    <property type="component" value="Unassembled WGS sequence"/>
</dbReference>
<dbReference type="InterPro" id="IPR000847">
    <property type="entry name" value="LysR_HTH_N"/>
</dbReference>
<dbReference type="GO" id="GO:0003700">
    <property type="term" value="F:DNA-binding transcription factor activity"/>
    <property type="evidence" value="ECO:0007669"/>
    <property type="project" value="InterPro"/>
</dbReference>
<proteinExistence type="inferred from homology"/>
<accession>A0A178I223</accession>
<evidence type="ECO:0000313" key="7">
    <source>
        <dbReference type="Proteomes" id="UP000078389"/>
    </source>
</evidence>
<dbReference type="SUPFAM" id="SSF53850">
    <property type="entry name" value="Periplasmic binding protein-like II"/>
    <property type="match status" value="1"/>
</dbReference>
<organism evidence="6 7">
    <name type="scientific">Devosia elaeis</name>
    <dbReference type="NCBI Taxonomy" id="1770058"/>
    <lineage>
        <taxon>Bacteria</taxon>
        <taxon>Pseudomonadati</taxon>
        <taxon>Pseudomonadota</taxon>
        <taxon>Alphaproteobacteria</taxon>
        <taxon>Hyphomicrobiales</taxon>
        <taxon>Devosiaceae</taxon>
        <taxon>Devosia</taxon>
    </lineage>
</organism>
<dbReference type="STRING" id="1770058.A3840_07035"/>
<keyword evidence="2" id="KW-0805">Transcription regulation</keyword>
<dbReference type="OrthoDB" id="9813056at2"/>
<keyword evidence="3" id="KW-0238">DNA-binding</keyword>
<sequence>MNYGADMRDLQAFLAVARARSFTKAAATMGVSQSALSQTIRELERRLGVPLLKRTTRSVSTTEAGQRLLNTVGPSIDQIAVEIAALSAFRDRPAGTIRLNVAEHALRSVLWPKISRFAHDHPDIKIEIDSENGLIDIVERGYDAGVRLGEQVAKDMVATQIAPDWQMAVVGAPAYFRDRPHPAQPEDLTGHNCINLRLITYGGFYAWEFEKEGRRLNVRVEGQLAFNSGSHVLTAALEGHGLACIPEEAALPHIRSGALLQVLADWMPTFEGYHLYYPSRGQTSPAFARLVEALRYRP</sequence>
<dbReference type="InterPro" id="IPR036390">
    <property type="entry name" value="WH_DNA-bd_sf"/>
</dbReference>
<keyword evidence="4" id="KW-0804">Transcription</keyword>
<dbReference type="InterPro" id="IPR036388">
    <property type="entry name" value="WH-like_DNA-bd_sf"/>
</dbReference>
<evidence type="ECO:0000256" key="3">
    <source>
        <dbReference type="ARBA" id="ARBA00023125"/>
    </source>
</evidence>
<dbReference type="PROSITE" id="PS50931">
    <property type="entry name" value="HTH_LYSR"/>
    <property type="match status" value="1"/>
</dbReference>
<feature type="domain" description="HTH lysR-type" evidence="5">
    <location>
        <begin position="1"/>
        <end position="62"/>
    </location>
</feature>
<evidence type="ECO:0000259" key="5">
    <source>
        <dbReference type="PROSITE" id="PS50931"/>
    </source>
</evidence>
<dbReference type="CDD" id="cd08474">
    <property type="entry name" value="PBP2_CrgA_like_5"/>
    <property type="match status" value="1"/>
</dbReference>
<dbReference type="RefSeq" id="WP_067453975.1">
    <property type="nucleotide sequence ID" value="NZ_LVVY01000072.1"/>
</dbReference>
<dbReference type="FunFam" id="1.10.10.10:FF:000001">
    <property type="entry name" value="LysR family transcriptional regulator"/>
    <property type="match status" value="1"/>
</dbReference>
<dbReference type="FunFam" id="3.40.190.290:FF:000012">
    <property type="entry name" value="Transcriptional regulator, LysR family"/>
    <property type="match status" value="1"/>
</dbReference>
<dbReference type="InterPro" id="IPR005119">
    <property type="entry name" value="LysR_subst-bd"/>
</dbReference>
<evidence type="ECO:0000256" key="4">
    <source>
        <dbReference type="ARBA" id="ARBA00023163"/>
    </source>
</evidence>
<dbReference type="GO" id="GO:0043565">
    <property type="term" value="F:sequence-specific DNA binding"/>
    <property type="evidence" value="ECO:0007669"/>
    <property type="project" value="TreeGrafter"/>
</dbReference>
<name>A0A178I223_9HYPH</name>
<dbReference type="PANTHER" id="PTHR30537">
    <property type="entry name" value="HTH-TYPE TRANSCRIPTIONAL REGULATOR"/>
    <property type="match status" value="1"/>
</dbReference>
<dbReference type="SUPFAM" id="SSF46785">
    <property type="entry name" value="Winged helix' DNA-binding domain"/>
    <property type="match status" value="1"/>
</dbReference>